<protein>
    <recommendedName>
        <fullName evidence="4">Alpha-gliadin</fullName>
    </recommendedName>
</protein>
<keyword evidence="3" id="KW-1185">Reference proteome</keyword>
<comment type="caution">
    <text evidence="2">The sequence shown here is derived from an EMBL/GenBank/DDBJ whole genome shotgun (WGS) entry which is preliminary data.</text>
</comment>
<name>A0A9Q0MQK4_9DIPT</name>
<reference evidence="2" key="1">
    <citation type="submission" date="2022-07" db="EMBL/GenBank/DDBJ databases">
        <authorList>
            <person name="Trinca V."/>
            <person name="Uliana J.V.C."/>
            <person name="Torres T.T."/>
            <person name="Ward R.J."/>
            <person name="Monesi N."/>
        </authorList>
    </citation>
    <scope>NUCLEOTIDE SEQUENCE</scope>
    <source>
        <strain evidence="2">HSMRA1968</strain>
        <tissue evidence="2">Whole embryos</tissue>
    </source>
</reference>
<keyword evidence="1" id="KW-0732">Signal</keyword>
<evidence type="ECO:0000256" key="1">
    <source>
        <dbReference type="SAM" id="SignalP"/>
    </source>
</evidence>
<dbReference type="Proteomes" id="UP001151699">
    <property type="component" value="Chromosome C"/>
</dbReference>
<dbReference type="EMBL" id="WJQU01000004">
    <property type="protein sequence ID" value="KAJ6635355.1"/>
    <property type="molecule type" value="Genomic_DNA"/>
</dbReference>
<sequence length="136" mass="16781">MATQRYDVTRRCIVLIFLFTSFFTNVLAASLETPPFHLNRSKRDIYFRPLFVYKQQQQQQLHQHQRLKKIHEIYLQQQNTDQQHLEDYPIVLINNEFYQSIPLNQQLYEQQYDPEYYQQYYNKYFQTYPQAANNVL</sequence>
<dbReference type="AlphaFoldDB" id="A0A9Q0MQK4"/>
<organism evidence="2 3">
    <name type="scientific">Pseudolycoriella hygida</name>
    <dbReference type="NCBI Taxonomy" id="35572"/>
    <lineage>
        <taxon>Eukaryota</taxon>
        <taxon>Metazoa</taxon>
        <taxon>Ecdysozoa</taxon>
        <taxon>Arthropoda</taxon>
        <taxon>Hexapoda</taxon>
        <taxon>Insecta</taxon>
        <taxon>Pterygota</taxon>
        <taxon>Neoptera</taxon>
        <taxon>Endopterygota</taxon>
        <taxon>Diptera</taxon>
        <taxon>Nematocera</taxon>
        <taxon>Sciaroidea</taxon>
        <taxon>Sciaridae</taxon>
        <taxon>Pseudolycoriella</taxon>
    </lineage>
</organism>
<gene>
    <name evidence="2" type="ORF">Bhyg_13940</name>
</gene>
<feature type="signal peptide" evidence="1">
    <location>
        <begin position="1"/>
        <end position="28"/>
    </location>
</feature>
<feature type="chain" id="PRO_5040316843" description="Alpha-gliadin" evidence="1">
    <location>
        <begin position="29"/>
        <end position="136"/>
    </location>
</feature>
<accession>A0A9Q0MQK4</accession>
<evidence type="ECO:0000313" key="3">
    <source>
        <dbReference type="Proteomes" id="UP001151699"/>
    </source>
</evidence>
<evidence type="ECO:0000313" key="2">
    <source>
        <dbReference type="EMBL" id="KAJ6635355.1"/>
    </source>
</evidence>
<evidence type="ECO:0008006" key="4">
    <source>
        <dbReference type="Google" id="ProtNLM"/>
    </source>
</evidence>
<proteinExistence type="predicted"/>